<keyword evidence="3" id="KW-0804">Transcription</keyword>
<organism evidence="4 5">
    <name type="scientific">Gossypium barbadense</name>
    <name type="common">Sea Island cotton</name>
    <name type="synonym">Hibiscus barbadensis</name>
    <dbReference type="NCBI Taxonomy" id="3634"/>
    <lineage>
        <taxon>Eukaryota</taxon>
        <taxon>Viridiplantae</taxon>
        <taxon>Streptophyta</taxon>
        <taxon>Embryophyta</taxon>
        <taxon>Tracheophyta</taxon>
        <taxon>Spermatophyta</taxon>
        <taxon>Magnoliopsida</taxon>
        <taxon>eudicotyledons</taxon>
        <taxon>Gunneridae</taxon>
        <taxon>Pentapetalae</taxon>
        <taxon>rosids</taxon>
        <taxon>malvids</taxon>
        <taxon>Malvales</taxon>
        <taxon>Malvaceae</taxon>
        <taxon>Malvoideae</taxon>
        <taxon>Gossypium</taxon>
    </lineage>
</organism>
<evidence type="ECO:0000313" key="4">
    <source>
        <dbReference type="EMBL" id="PPS09992.1"/>
    </source>
</evidence>
<dbReference type="PANTHER" id="PTHR33388">
    <property type="entry name" value="OS01G0212500 PROTEIN"/>
    <property type="match status" value="1"/>
</dbReference>
<dbReference type="EMBL" id="KZ663791">
    <property type="protein sequence ID" value="PPS09992.1"/>
    <property type="molecule type" value="Genomic_DNA"/>
</dbReference>
<evidence type="ECO:0000256" key="3">
    <source>
        <dbReference type="ARBA" id="ARBA00023163"/>
    </source>
</evidence>
<keyword evidence="2" id="KW-0805">Transcription regulation</keyword>
<gene>
    <name evidence="4" type="ORF">GOBAR_AA10651</name>
</gene>
<accession>A0A2P5Y306</accession>
<protein>
    <submittedName>
        <fullName evidence="4">Uncharacterized protein</fullName>
    </submittedName>
</protein>
<evidence type="ECO:0000256" key="2">
    <source>
        <dbReference type="ARBA" id="ARBA00023015"/>
    </source>
</evidence>
<keyword evidence="1" id="KW-0678">Repressor</keyword>
<dbReference type="PANTHER" id="PTHR33388:SF1">
    <property type="entry name" value="PROTEIN SPEAR2"/>
    <property type="match status" value="1"/>
</dbReference>
<reference evidence="4 5" key="1">
    <citation type="submission" date="2015-01" db="EMBL/GenBank/DDBJ databases">
        <title>Genome of allotetraploid Gossypium barbadense reveals genomic plasticity and fiber elongation in cotton evolution.</title>
        <authorList>
            <person name="Chen X."/>
            <person name="Liu X."/>
            <person name="Zhao B."/>
            <person name="Zheng H."/>
            <person name="Hu Y."/>
            <person name="Lu G."/>
            <person name="Yang C."/>
            <person name="Chen J."/>
            <person name="Shan C."/>
            <person name="Zhang L."/>
            <person name="Zhou Y."/>
            <person name="Wang L."/>
            <person name="Guo W."/>
            <person name="Bai Y."/>
            <person name="Ruan J."/>
            <person name="Shangguan X."/>
            <person name="Mao Y."/>
            <person name="Jiang J."/>
            <person name="Zhu Y."/>
            <person name="Lei J."/>
            <person name="Kang H."/>
            <person name="Chen S."/>
            <person name="He X."/>
            <person name="Wang R."/>
            <person name="Wang Y."/>
            <person name="Chen J."/>
            <person name="Wang L."/>
            <person name="Yu S."/>
            <person name="Wang B."/>
            <person name="Wei J."/>
            <person name="Song S."/>
            <person name="Lu X."/>
            <person name="Gao Z."/>
            <person name="Gu W."/>
            <person name="Deng X."/>
            <person name="Ma D."/>
            <person name="Wang S."/>
            <person name="Liang W."/>
            <person name="Fang L."/>
            <person name="Cai C."/>
            <person name="Zhu X."/>
            <person name="Zhou B."/>
            <person name="Zhang Y."/>
            <person name="Chen Z."/>
            <person name="Xu S."/>
            <person name="Zhu R."/>
            <person name="Wang S."/>
            <person name="Zhang T."/>
            <person name="Zhao G."/>
        </authorList>
    </citation>
    <scope>NUCLEOTIDE SEQUENCE [LARGE SCALE GENOMIC DNA]</scope>
    <source>
        <strain evidence="5">cv. Xinhai21</strain>
        <tissue evidence="4">Leaf</tissue>
    </source>
</reference>
<dbReference type="Proteomes" id="UP000239757">
    <property type="component" value="Unassembled WGS sequence"/>
</dbReference>
<dbReference type="InterPro" id="IPR040356">
    <property type="entry name" value="SPEAR"/>
</dbReference>
<dbReference type="GO" id="GO:0003700">
    <property type="term" value="F:DNA-binding transcription factor activity"/>
    <property type="evidence" value="ECO:0007669"/>
    <property type="project" value="InterPro"/>
</dbReference>
<proteinExistence type="predicted"/>
<evidence type="ECO:0000256" key="1">
    <source>
        <dbReference type="ARBA" id="ARBA00022491"/>
    </source>
</evidence>
<evidence type="ECO:0000313" key="5">
    <source>
        <dbReference type="Proteomes" id="UP000239757"/>
    </source>
</evidence>
<sequence>MKTKPKDVEIPQAVEVELGTLILVDLSKSKGLKSTGGALLPVNGSVKNGHNLWSSCECDIEKECCGLDPGLVFNTTFQQSSSSMVNNLTSRNSSTSLLNYQMEPPSNQSYYGNCTCLLPEHDKVIGMNRSCPLSLDNAPPTSIHNKYPSMVRSITGEVEATSSSNGKGVVVQLQMGSLMEILTLAPPTTTSSSKCKHSQSILINPELAYQASFEDSILWQGVTGTGSGSIEHQAYYSFLMVPIDQATTLTMANCNGEVRDLDLNLKP</sequence>
<dbReference type="OrthoDB" id="1926221at2759"/>
<dbReference type="AlphaFoldDB" id="A0A2P5Y306"/>
<name>A0A2P5Y306_GOSBA</name>